<reference evidence="1" key="1">
    <citation type="submission" date="2024-09" db="EMBL/GenBank/DDBJ databases">
        <title>Black Yeasts Isolated from many extreme environments.</title>
        <authorList>
            <person name="Coleine C."/>
            <person name="Stajich J.E."/>
            <person name="Selbmann L."/>
        </authorList>
    </citation>
    <scope>NUCLEOTIDE SEQUENCE</scope>
    <source>
        <strain evidence="1">CCFEE 5737</strain>
    </source>
</reference>
<accession>A0ACC3DZ57</accession>
<name>A0ACC3DZ57_9PEZI</name>
<protein>
    <submittedName>
        <fullName evidence="1">Uncharacterized protein</fullName>
    </submittedName>
</protein>
<organism evidence="1 2">
    <name type="scientific">Coniosporium uncinatum</name>
    <dbReference type="NCBI Taxonomy" id="93489"/>
    <lineage>
        <taxon>Eukaryota</taxon>
        <taxon>Fungi</taxon>
        <taxon>Dikarya</taxon>
        <taxon>Ascomycota</taxon>
        <taxon>Pezizomycotina</taxon>
        <taxon>Dothideomycetes</taxon>
        <taxon>Dothideomycetes incertae sedis</taxon>
        <taxon>Coniosporium</taxon>
    </lineage>
</organism>
<dbReference type="Proteomes" id="UP001186974">
    <property type="component" value="Unassembled WGS sequence"/>
</dbReference>
<evidence type="ECO:0000313" key="1">
    <source>
        <dbReference type="EMBL" id="KAK3081881.1"/>
    </source>
</evidence>
<gene>
    <name evidence="1" type="ORF">LTS18_013977</name>
</gene>
<dbReference type="EMBL" id="JAWDJW010000044">
    <property type="protein sequence ID" value="KAK3081881.1"/>
    <property type="molecule type" value="Genomic_DNA"/>
</dbReference>
<evidence type="ECO:0000313" key="2">
    <source>
        <dbReference type="Proteomes" id="UP001186974"/>
    </source>
</evidence>
<proteinExistence type="predicted"/>
<keyword evidence="2" id="KW-1185">Reference proteome</keyword>
<sequence length="87" mass="9710">MANIEKEDGLLRSGKAGLERKVSELKGDLEAEKQHNTAQDKILKDQTVQKLKSDVDDLVSHLLGHAVRRNELKWASIAVLPQICPIQ</sequence>
<comment type="caution">
    <text evidence="1">The sequence shown here is derived from an EMBL/GenBank/DDBJ whole genome shotgun (WGS) entry which is preliminary data.</text>
</comment>